<evidence type="ECO:0000259" key="1">
    <source>
        <dbReference type="PROSITE" id="PS50943"/>
    </source>
</evidence>
<dbReference type="OrthoDB" id="9803379at2"/>
<dbReference type="InterPro" id="IPR001387">
    <property type="entry name" value="Cro/C1-type_HTH"/>
</dbReference>
<dbReference type="RefSeq" id="WP_090649697.1">
    <property type="nucleotide sequence ID" value="NZ_CBCRYE010000008.1"/>
</dbReference>
<dbReference type="GO" id="GO:0003677">
    <property type="term" value="F:DNA binding"/>
    <property type="evidence" value="ECO:0007669"/>
    <property type="project" value="UniProtKB-KW"/>
</dbReference>
<reference evidence="3" key="1">
    <citation type="submission" date="2016-10" db="EMBL/GenBank/DDBJ databases">
        <authorList>
            <person name="Varghese N."/>
            <person name="Submissions S."/>
        </authorList>
    </citation>
    <scope>NUCLEOTIDE SEQUENCE [LARGE SCALE GENOMIC DNA]</scope>
    <source>
        <strain evidence="3">CGMCC 1.3431</strain>
    </source>
</reference>
<proteinExistence type="predicted"/>
<sequence>MPKTVFTGHHKTLIDLLIETRKKAGLTQTELGQRLGKTQKFISLVESSQRRIDVLEFYAIARAIGVTPEALFQELSARLPQKIDI</sequence>
<dbReference type="Gene3D" id="1.10.260.40">
    <property type="entry name" value="lambda repressor-like DNA-binding domains"/>
    <property type="match status" value="1"/>
</dbReference>
<evidence type="ECO:0000313" key="2">
    <source>
        <dbReference type="EMBL" id="SCW73287.1"/>
    </source>
</evidence>
<dbReference type="Proteomes" id="UP000199150">
    <property type="component" value="Unassembled WGS sequence"/>
</dbReference>
<dbReference type="AlphaFoldDB" id="A0A1G4SWG6"/>
<dbReference type="SMART" id="SM00530">
    <property type="entry name" value="HTH_XRE"/>
    <property type="match status" value="1"/>
</dbReference>
<evidence type="ECO:0000313" key="3">
    <source>
        <dbReference type="Proteomes" id="UP000199150"/>
    </source>
</evidence>
<protein>
    <submittedName>
        <fullName evidence="2">DNA-binding transcriptional regulator, XRE-family HTH domain</fullName>
    </submittedName>
</protein>
<feature type="domain" description="HTH cro/C1-type" evidence="1">
    <location>
        <begin position="17"/>
        <end position="71"/>
    </location>
</feature>
<gene>
    <name evidence="2" type="ORF">SAMN02927928_3040</name>
</gene>
<name>A0A1G4SWG6_9CAUL</name>
<keyword evidence="3" id="KW-1185">Reference proteome</keyword>
<keyword evidence="2" id="KW-0238">DNA-binding</keyword>
<dbReference type="Pfam" id="PF01381">
    <property type="entry name" value="HTH_3"/>
    <property type="match status" value="1"/>
</dbReference>
<dbReference type="InterPro" id="IPR010982">
    <property type="entry name" value="Lambda_DNA-bd_dom_sf"/>
</dbReference>
<dbReference type="STRING" id="260084.SAMN02927928_3040"/>
<dbReference type="SUPFAM" id="SSF47413">
    <property type="entry name" value="lambda repressor-like DNA-binding domains"/>
    <property type="match status" value="1"/>
</dbReference>
<organism evidence="2 3">
    <name type="scientific">Asticcacaulis taihuensis</name>
    <dbReference type="NCBI Taxonomy" id="260084"/>
    <lineage>
        <taxon>Bacteria</taxon>
        <taxon>Pseudomonadati</taxon>
        <taxon>Pseudomonadota</taxon>
        <taxon>Alphaproteobacteria</taxon>
        <taxon>Caulobacterales</taxon>
        <taxon>Caulobacteraceae</taxon>
        <taxon>Asticcacaulis</taxon>
    </lineage>
</organism>
<dbReference type="EMBL" id="FMTS01000005">
    <property type="protein sequence ID" value="SCW73287.1"/>
    <property type="molecule type" value="Genomic_DNA"/>
</dbReference>
<accession>A0A1G4SWG6</accession>
<dbReference type="PROSITE" id="PS50943">
    <property type="entry name" value="HTH_CROC1"/>
    <property type="match status" value="1"/>
</dbReference>
<dbReference type="CDD" id="cd00093">
    <property type="entry name" value="HTH_XRE"/>
    <property type="match status" value="1"/>
</dbReference>